<evidence type="ECO:0000313" key="4">
    <source>
        <dbReference type="Proteomes" id="UP001562354"/>
    </source>
</evidence>
<keyword evidence="4" id="KW-1185">Reference proteome</keyword>
<protein>
    <recommendedName>
        <fullName evidence="5">MaoC-like domain-containing protein</fullName>
    </recommendedName>
</protein>
<dbReference type="Gene3D" id="3.10.129.10">
    <property type="entry name" value="Hotdog Thioesterase"/>
    <property type="match status" value="1"/>
</dbReference>
<evidence type="ECO:0000313" key="3">
    <source>
        <dbReference type="EMBL" id="KAL1306338.1"/>
    </source>
</evidence>
<dbReference type="Pfam" id="PF22622">
    <property type="entry name" value="MFE-2_hydrat-2_N"/>
    <property type="match status" value="1"/>
</dbReference>
<comment type="caution">
    <text evidence="3">The sequence shown here is derived from an EMBL/GenBank/DDBJ whole genome shotgun (WGS) entry which is preliminary data.</text>
</comment>
<dbReference type="EMBL" id="JBFMKM010000004">
    <property type="protein sequence ID" value="KAL1306338.1"/>
    <property type="molecule type" value="Genomic_DNA"/>
</dbReference>
<dbReference type="PANTHER" id="PTHR13078:SF57">
    <property type="entry name" value="DEHYDRATASE, PUTATIVE (AFU_ORTHOLOGUE AFUA_5G00640)-RELATED"/>
    <property type="match status" value="1"/>
</dbReference>
<dbReference type="Proteomes" id="UP001562354">
    <property type="component" value="Unassembled WGS sequence"/>
</dbReference>
<reference evidence="3 4" key="1">
    <citation type="submission" date="2024-07" db="EMBL/GenBank/DDBJ databases">
        <title>Draft sequence of the Neodothiora populina.</title>
        <authorList>
            <person name="Drown D.D."/>
            <person name="Schuette U.S."/>
            <person name="Buechlein A.B."/>
            <person name="Rusch D.R."/>
            <person name="Winton L.W."/>
            <person name="Adams G.A."/>
        </authorList>
    </citation>
    <scope>NUCLEOTIDE SEQUENCE [LARGE SCALE GENOMIC DNA]</scope>
    <source>
        <strain evidence="3 4">CPC 39397</strain>
    </source>
</reference>
<organism evidence="3 4">
    <name type="scientific">Neodothiora populina</name>
    <dbReference type="NCBI Taxonomy" id="2781224"/>
    <lineage>
        <taxon>Eukaryota</taxon>
        <taxon>Fungi</taxon>
        <taxon>Dikarya</taxon>
        <taxon>Ascomycota</taxon>
        <taxon>Pezizomycotina</taxon>
        <taxon>Dothideomycetes</taxon>
        <taxon>Dothideomycetidae</taxon>
        <taxon>Dothideales</taxon>
        <taxon>Dothioraceae</taxon>
        <taxon>Neodothiora</taxon>
    </lineage>
</organism>
<dbReference type="InterPro" id="IPR029069">
    <property type="entry name" value="HotDog_dom_sf"/>
</dbReference>
<evidence type="ECO:0008006" key="5">
    <source>
        <dbReference type="Google" id="ProtNLM"/>
    </source>
</evidence>
<dbReference type="RefSeq" id="XP_069202611.1">
    <property type="nucleotide sequence ID" value="XM_069348222.1"/>
</dbReference>
<evidence type="ECO:0000259" key="1">
    <source>
        <dbReference type="Pfam" id="PF01575"/>
    </source>
</evidence>
<dbReference type="InterPro" id="IPR054357">
    <property type="entry name" value="MFE-2_N"/>
</dbReference>
<dbReference type="InterPro" id="IPR002539">
    <property type="entry name" value="MaoC-like_dom"/>
</dbReference>
<evidence type="ECO:0000259" key="2">
    <source>
        <dbReference type="Pfam" id="PF22622"/>
    </source>
</evidence>
<dbReference type="SUPFAM" id="SSF54637">
    <property type="entry name" value="Thioesterase/thiol ester dehydrase-isomerase"/>
    <property type="match status" value="2"/>
</dbReference>
<feature type="domain" description="Peroxisomal multifunctional enzyme type 2-like N-terminal" evidence="2">
    <location>
        <begin position="17"/>
        <end position="154"/>
    </location>
</feature>
<feature type="domain" description="MaoC-like" evidence="1">
    <location>
        <begin position="185"/>
        <end position="282"/>
    </location>
</feature>
<proteinExistence type="predicted"/>
<dbReference type="PANTHER" id="PTHR13078">
    <property type="entry name" value="PEROXISOMAL MULTIFUNCTIONAL ENZYME TYPE 2-RELATED"/>
    <property type="match status" value="1"/>
</dbReference>
<dbReference type="GeneID" id="95978754"/>
<name>A0ABR3PK03_9PEZI</name>
<accession>A0ABR3PK03</accession>
<sequence>MSKTIYQYEPKPAAWLKRDILLFANSIGCTAAEMHYLYPRQELHPDFAAFPAYPLMLTFKHDSSDVVDFKDHFGRFLTPPPAIPALPDLPALDSDRVVDGERAIEIIRPLPVSSQGRTFEIRSSVIGVWDKAIKATVIETEHLIVETGVEDTLFTRMTEIAFYMGQGGWGGPNGPSTAIPKPAPEERPFATLTHDIGPTAHLLYRLNGDFNPLHATECPNAIVQPTPIMHGLYSWNTVCHSILEKLCKSDPRALKSFRARFTSPVRPGDTLITDVWICGMVDDVSDNTHGDGWREVRFTTRVKGGKVCLTNGSAVVRLAGGTKPTSKL</sequence>
<dbReference type="Pfam" id="PF01575">
    <property type="entry name" value="MaoC_dehydratas"/>
    <property type="match status" value="1"/>
</dbReference>
<gene>
    <name evidence="3" type="ORF">AAFC00_005054</name>
</gene>